<organism evidence="1">
    <name type="scientific">Rhizophora mucronata</name>
    <name type="common">Asiatic mangrove</name>
    <dbReference type="NCBI Taxonomy" id="61149"/>
    <lineage>
        <taxon>Eukaryota</taxon>
        <taxon>Viridiplantae</taxon>
        <taxon>Streptophyta</taxon>
        <taxon>Embryophyta</taxon>
        <taxon>Tracheophyta</taxon>
        <taxon>Spermatophyta</taxon>
        <taxon>Magnoliopsida</taxon>
        <taxon>eudicotyledons</taxon>
        <taxon>Gunneridae</taxon>
        <taxon>Pentapetalae</taxon>
        <taxon>rosids</taxon>
        <taxon>fabids</taxon>
        <taxon>Malpighiales</taxon>
        <taxon>Rhizophoraceae</taxon>
        <taxon>Rhizophora</taxon>
    </lineage>
</organism>
<accession>A0A2P2L5L4</accession>
<name>A0A2P2L5L4_RHIMU</name>
<reference evidence="1" key="1">
    <citation type="submission" date="2018-02" db="EMBL/GenBank/DDBJ databases">
        <title>Rhizophora mucronata_Transcriptome.</title>
        <authorList>
            <person name="Meera S.P."/>
            <person name="Sreeshan A."/>
            <person name="Augustine A."/>
        </authorList>
    </citation>
    <scope>NUCLEOTIDE SEQUENCE</scope>
    <source>
        <tissue evidence="1">Leaf</tissue>
    </source>
</reference>
<proteinExistence type="predicted"/>
<dbReference type="EMBL" id="GGEC01032775">
    <property type="protein sequence ID" value="MBX13259.1"/>
    <property type="molecule type" value="Transcribed_RNA"/>
</dbReference>
<sequence length="90" mass="10319">MVTNYNICFGNTLIEYVLHYKRFPVNKDQDLFQSSIIPCNNSGSSPHVQKNVQLQRPGLQQAYEATFLPRMCTIHPNSLSKILVSYWSLA</sequence>
<evidence type="ECO:0000313" key="1">
    <source>
        <dbReference type="EMBL" id="MBX13259.1"/>
    </source>
</evidence>
<dbReference type="AlphaFoldDB" id="A0A2P2L5L4"/>
<protein>
    <submittedName>
        <fullName evidence="1">Beta-galactosidase 9</fullName>
    </submittedName>
</protein>